<evidence type="ECO:0000313" key="3">
    <source>
        <dbReference type="Proteomes" id="UP001146351"/>
    </source>
</evidence>
<organism evidence="2 3">
    <name type="scientific">Penicillium capsulatum</name>
    <dbReference type="NCBI Taxonomy" id="69766"/>
    <lineage>
        <taxon>Eukaryota</taxon>
        <taxon>Fungi</taxon>
        <taxon>Dikarya</taxon>
        <taxon>Ascomycota</taxon>
        <taxon>Pezizomycotina</taxon>
        <taxon>Eurotiomycetes</taxon>
        <taxon>Eurotiomycetidae</taxon>
        <taxon>Eurotiales</taxon>
        <taxon>Aspergillaceae</taxon>
        <taxon>Penicillium</taxon>
    </lineage>
</organism>
<protein>
    <submittedName>
        <fullName evidence="2">Uncharacterized protein</fullName>
    </submittedName>
</protein>
<feature type="compositionally biased region" description="Low complexity" evidence="1">
    <location>
        <begin position="945"/>
        <end position="960"/>
    </location>
</feature>
<keyword evidence="3" id="KW-1185">Reference proteome</keyword>
<accession>A0A9W9HS82</accession>
<dbReference type="EMBL" id="JAPQKO010000006">
    <property type="protein sequence ID" value="KAJ5155439.1"/>
    <property type="molecule type" value="Genomic_DNA"/>
</dbReference>
<evidence type="ECO:0000313" key="2">
    <source>
        <dbReference type="EMBL" id="KAJ5155439.1"/>
    </source>
</evidence>
<proteinExistence type="predicted"/>
<name>A0A9W9HS82_9EURO</name>
<gene>
    <name evidence="2" type="ORF">N7492_008242</name>
</gene>
<evidence type="ECO:0000256" key="1">
    <source>
        <dbReference type="SAM" id="MobiDB-lite"/>
    </source>
</evidence>
<sequence>MTEYLSVAKYYFDKDVLKHMAFNQRAWPTVHRILDSLVDSFEILSPYLIRPKIDLSPQLSASGESLDEMTSKVLRVDTKSAPASTSNPLSLNFWTKQPLAQVLTDRIGGEILYSLGMLVLEAADQPPAEARAAMSCVHRILARLHHLGLVSDRVYQFTVHDPTQLSIRPPALHLLSPTIMSILSDAAWLEHEAKLTSAAKEAGEDPPYLPFRVGCRELGPEIWMELILWCCIEHGLVKHGILLIQEMTKRSGDLAWKFESWTPLFKDIDTVQQTNVSTEQFWRRPDTSVPRPFKGNNKPPFNGLAKRTISLEIVACLRSVLANRAYNGIGFHGMSSSKLLARTRPLNTILEPTSSADDLQPTYRTSNWCVTRFVESGCLVPRNDPVSFERFLRSFRNQVPPWGEDLQTSSKELHNLTRAQLYDETAAFVGLVEHGIQGYTTGSRKSSVRAFFQYAWLQNIIDASKHNHIRAFFEHLSRSGPEEVPFFDSGLHDPSLAPNPSHSIASKSTMAGLLDLAVSSRSTQFGNWLLFNTDIDGPSIPPSDYGNPTLASSILRYAIMTRNEELAQKVFDSLQPPVSFNVLKTMANYQIVMHKWDSVAMTLDYLRNFRKSSWGHSNLITLGAEIIRLASSIERKVSNGIAVGEDEKEHLQSARDLLFRFYNEEFNLPNSKNPRGADFQRRVLHRLRDVFLSVPGELSRVANELVLKTPIKSPKKLQYIPPSSFQVLMSAVVDAHGSVAGKNLWSRWVFESPLQAGYIIEERGVERLRVRNERDLSAGDPEFNSKTFHNAQQKATMPSVNFLRPIARAALREFYAEPNDQNQSSPSLWDPWKIPLSKSKWTKYKLLPRHMYKYQTRHGGLPPVSDAEAVLDFCVSMMLRCGLREHQIHLEIPHHLERLRARGVLTRLDKEGRVRKYDTGDDPWMESSPRAQDGSCLIDSQEGLSSSTPAAHSSSGSSGM</sequence>
<dbReference type="OrthoDB" id="5341924at2759"/>
<feature type="region of interest" description="Disordered" evidence="1">
    <location>
        <begin position="916"/>
        <end position="960"/>
    </location>
</feature>
<dbReference type="AlphaFoldDB" id="A0A9W9HS82"/>
<dbReference type="Proteomes" id="UP001146351">
    <property type="component" value="Unassembled WGS sequence"/>
</dbReference>
<reference evidence="2" key="2">
    <citation type="journal article" date="2023" name="IMA Fungus">
        <title>Comparative genomic study of the Penicillium genus elucidates a diverse pangenome and 15 lateral gene transfer events.</title>
        <authorList>
            <person name="Petersen C."/>
            <person name="Sorensen T."/>
            <person name="Nielsen M.R."/>
            <person name="Sondergaard T.E."/>
            <person name="Sorensen J.L."/>
            <person name="Fitzpatrick D.A."/>
            <person name="Frisvad J.C."/>
            <person name="Nielsen K.L."/>
        </authorList>
    </citation>
    <scope>NUCLEOTIDE SEQUENCE</scope>
    <source>
        <strain evidence="2">IBT 21917</strain>
    </source>
</reference>
<reference evidence="2" key="1">
    <citation type="submission" date="2022-11" db="EMBL/GenBank/DDBJ databases">
        <authorList>
            <person name="Petersen C."/>
        </authorList>
    </citation>
    <scope>NUCLEOTIDE SEQUENCE</scope>
    <source>
        <strain evidence="2">IBT 21917</strain>
    </source>
</reference>
<comment type="caution">
    <text evidence="2">The sequence shown here is derived from an EMBL/GenBank/DDBJ whole genome shotgun (WGS) entry which is preliminary data.</text>
</comment>